<dbReference type="EMBL" id="VSWC01000118">
    <property type="protein sequence ID" value="KAA1084478.1"/>
    <property type="molecule type" value="Genomic_DNA"/>
</dbReference>
<keyword evidence="3" id="KW-1185">Reference proteome</keyword>
<gene>
    <name evidence="1" type="ORF">PGT21_028811</name>
    <name evidence="2" type="ORF">PGTUg99_022992</name>
</gene>
<reference evidence="3 4" key="1">
    <citation type="submission" date="2019-05" db="EMBL/GenBank/DDBJ databases">
        <title>Emergence of the Ug99 lineage of the wheat stem rust pathogen through somatic hybridization.</title>
        <authorList>
            <person name="Li F."/>
            <person name="Upadhyaya N.M."/>
            <person name="Sperschneider J."/>
            <person name="Matny O."/>
            <person name="Nguyen-Phuc H."/>
            <person name="Mago R."/>
            <person name="Raley C."/>
            <person name="Miller M.E."/>
            <person name="Silverstein K.A.T."/>
            <person name="Henningsen E."/>
            <person name="Hirsch C.D."/>
            <person name="Visser B."/>
            <person name="Pretorius Z.A."/>
            <person name="Steffenson B.J."/>
            <person name="Schwessinger B."/>
            <person name="Dodds P.N."/>
            <person name="Figueroa M."/>
        </authorList>
    </citation>
    <scope>NUCLEOTIDE SEQUENCE [LARGE SCALE GENOMIC DNA]</scope>
    <source>
        <strain evidence="1">21-0</strain>
        <strain evidence="2 4">Ug99</strain>
    </source>
</reference>
<dbReference type="AlphaFoldDB" id="A0A5B0S4G1"/>
<comment type="caution">
    <text evidence="2">The sequence shown here is derived from an EMBL/GenBank/DDBJ whole genome shotgun (WGS) entry which is preliminary data.</text>
</comment>
<name>A0A5B0S4G1_PUCGR</name>
<sequence length="60" mass="6354">MGRGRVNRNRNPNPSCYLVSSLLSVPLTSSELPPPICFFGAAYGGHLTVKTSLLDSGMSS</sequence>
<evidence type="ECO:0000313" key="1">
    <source>
        <dbReference type="EMBL" id="KAA1084478.1"/>
    </source>
</evidence>
<evidence type="ECO:0000313" key="3">
    <source>
        <dbReference type="Proteomes" id="UP000324748"/>
    </source>
</evidence>
<proteinExistence type="predicted"/>
<protein>
    <submittedName>
        <fullName evidence="2">Uncharacterized protein</fullName>
    </submittedName>
</protein>
<evidence type="ECO:0000313" key="4">
    <source>
        <dbReference type="Proteomes" id="UP000325313"/>
    </source>
</evidence>
<accession>A0A5B0S4G1</accession>
<evidence type="ECO:0000313" key="2">
    <source>
        <dbReference type="EMBL" id="KAA1133021.1"/>
    </source>
</evidence>
<dbReference type="EMBL" id="VDEP01000074">
    <property type="protein sequence ID" value="KAA1133021.1"/>
    <property type="molecule type" value="Genomic_DNA"/>
</dbReference>
<dbReference type="Proteomes" id="UP000324748">
    <property type="component" value="Unassembled WGS sequence"/>
</dbReference>
<dbReference type="Proteomes" id="UP000325313">
    <property type="component" value="Unassembled WGS sequence"/>
</dbReference>
<organism evidence="2 4">
    <name type="scientific">Puccinia graminis f. sp. tritici</name>
    <dbReference type="NCBI Taxonomy" id="56615"/>
    <lineage>
        <taxon>Eukaryota</taxon>
        <taxon>Fungi</taxon>
        <taxon>Dikarya</taxon>
        <taxon>Basidiomycota</taxon>
        <taxon>Pucciniomycotina</taxon>
        <taxon>Pucciniomycetes</taxon>
        <taxon>Pucciniales</taxon>
        <taxon>Pucciniaceae</taxon>
        <taxon>Puccinia</taxon>
    </lineage>
</organism>